<keyword evidence="3" id="KW-1185">Reference proteome</keyword>
<gene>
    <name evidence="2" type="ORF">C3L33_10903</name>
</gene>
<name>A0A6A4LLE6_9ERIC</name>
<dbReference type="GO" id="GO:0009658">
    <property type="term" value="P:chloroplast organization"/>
    <property type="evidence" value="ECO:0007669"/>
    <property type="project" value="TreeGrafter"/>
</dbReference>
<sequence length="169" mass="18891">MAAPLFLRGVPLLRLRLHQHRCSAVAILTPRPQSAVPEPSTTNPDEHKSCSSQSTATLSAKDPPKYPRLTDLQYRKWKDKEDEILRDVGPVILLTKDILHSDRSIFFLSDLVFRYKDGECLTSEDEKAVVEKLLSYHPHSSDKIGCGLDSIMVSYPSAYSFGGCFNAVV</sequence>
<dbReference type="Pfam" id="PF11523">
    <property type="entry name" value="DUF3223"/>
    <property type="match status" value="1"/>
</dbReference>
<dbReference type="GO" id="GO:1901259">
    <property type="term" value="P:chloroplast rRNA processing"/>
    <property type="evidence" value="ECO:0007669"/>
    <property type="project" value="TreeGrafter"/>
</dbReference>
<dbReference type="Proteomes" id="UP000428333">
    <property type="component" value="Linkage Group LG06"/>
</dbReference>
<feature type="non-terminal residue" evidence="2">
    <location>
        <position position="1"/>
    </location>
</feature>
<dbReference type="EMBL" id="QEFC01001528">
    <property type="protein sequence ID" value="KAE9457191.1"/>
    <property type="molecule type" value="Genomic_DNA"/>
</dbReference>
<dbReference type="OrthoDB" id="695233at2759"/>
<dbReference type="PANTHER" id="PTHR33415">
    <property type="entry name" value="PROTEIN EMBRYO DEFECTIVE 514"/>
    <property type="match status" value="1"/>
</dbReference>
<evidence type="ECO:0000313" key="2">
    <source>
        <dbReference type="EMBL" id="KAE9457191.1"/>
    </source>
</evidence>
<dbReference type="Gene3D" id="3.10.450.40">
    <property type="match status" value="1"/>
</dbReference>
<reference evidence="2 3" key="1">
    <citation type="journal article" date="2019" name="Genome Biol. Evol.">
        <title>The Rhododendron genome and chromosomal organization provide insight into shared whole-genome duplications across the heath family (Ericaceae).</title>
        <authorList>
            <person name="Soza V.L."/>
            <person name="Lindsley D."/>
            <person name="Waalkes A."/>
            <person name="Ramage E."/>
            <person name="Patwardhan R.P."/>
            <person name="Burton J.N."/>
            <person name="Adey A."/>
            <person name="Kumar A."/>
            <person name="Qiu R."/>
            <person name="Shendure J."/>
            <person name="Hall B."/>
        </authorList>
    </citation>
    <scope>NUCLEOTIDE SEQUENCE [LARGE SCALE GENOMIC DNA]</scope>
    <source>
        <strain evidence="2">RSF 1966-606</strain>
    </source>
</reference>
<evidence type="ECO:0000256" key="1">
    <source>
        <dbReference type="SAM" id="MobiDB-lite"/>
    </source>
</evidence>
<evidence type="ECO:0008006" key="4">
    <source>
        <dbReference type="Google" id="ProtNLM"/>
    </source>
</evidence>
<evidence type="ECO:0000313" key="3">
    <source>
        <dbReference type="Proteomes" id="UP000428333"/>
    </source>
</evidence>
<protein>
    <recommendedName>
        <fullName evidence="4">Protein DCL, chloroplastic</fullName>
    </recommendedName>
</protein>
<proteinExistence type="predicted"/>
<dbReference type="GO" id="GO:0009507">
    <property type="term" value="C:chloroplast"/>
    <property type="evidence" value="ECO:0007669"/>
    <property type="project" value="TreeGrafter"/>
</dbReference>
<dbReference type="InterPro" id="IPR044673">
    <property type="entry name" value="DCL-like"/>
</dbReference>
<comment type="caution">
    <text evidence="2">The sequence shown here is derived from an EMBL/GenBank/DDBJ whole genome shotgun (WGS) entry which is preliminary data.</text>
</comment>
<accession>A0A6A4LLE6</accession>
<dbReference type="PANTHER" id="PTHR33415:SF4">
    <property type="entry name" value="DCL PROTEIN (DUF3223)"/>
    <property type="match status" value="1"/>
</dbReference>
<feature type="region of interest" description="Disordered" evidence="1">
    <location>
        <begin position="32"/>
        <end position="65"/>
    </location>
</feature>
<dbReference type="AlphaFoldDB" id="A0A6A4LLE6"/>
<organism evidence="2 3">
    <name type="scientific">Rhododendron williamsianum</name>
    <dbReference type="NCBI Taxonomy" id="262921"/>
    <lineage>
        <taxon>Eukaryota</taxon>
        <taxon>Viridiplantae</taxon>
        <taxon>Streptophyta</taxon>
        <taxon>Embryophyta</taxon>
        <taxon>Tracheophyta</taxon>
        <taxon>Spermatophyta</taxon>
        <taxon>Magnoliopsida</taxon>
        <taxon>eudicotyledons</taxon>
        <taxon>Gunneridae</taxon>
        <taxon>Pentapetalae</taxon>
        <taxon>asterids</taxon>
        <taxon>Ericales</taxon>
        <taxon>Ericaceae</taxon>
        <taxon>Ericoideae</taxon>
        <taxon>Rhodoreae</taxon>
        <taxon>Rhododendron</taxon>
    </lineage>
</organism>